<name>A0A6N2BL40_SOLCI</name>
<feature type="non-terminal residue" evidence="2">
    <location>
        <position position="77"/>
    </location>
</feature>
<protein>
    <submittedName>
        <fullName evidence="2">Uncharacterized protein</fullName>
    </submittedName>
</protein>
<feature type="region of interest" description="Disordered" evidence="1">
    <location>
        <begin position="56"/>
        <end position="77"/>
    </location>
</feature>
<reference evidence="2" key="1">
    <citation type="submission" date="2019-05" db="EMBL/GenBank/DDBJ databases">
        <title>The de novo reference genome and transcriptome assemblies of the wild tomato species Solanum chilense.</title>
        <authorList>
            <person name="Stam R."/>
            <person name="Nosenko T."/>
            <person name="Hoerger A.C."/>
            <person name="Stephan W."/>
            <person name="Seidel M.A."/>
            <person name="Kuhn J.M.M."/>
            <person name="Haberer G."/>
            <person name="Tellier A."/>
        </authorList>
    </citation>
    <scope>NUCLEOTIDE SEQUENCE</scope>
    <source>
        <tissue evidence="2">Mature leaves</tissue>
    </source>
</reference>
<proteinExistence type="predicted"/>
<sequence>MTFKEIQKTLQQSFSKLERAITSTSIALRRSDQRSSSRRSTYNDEAFSDVSEIDNISRSSTSSNNSINTLLKSLESR</sequence>
<evidence type="ECO:0000256" key="1">
    <source>
        <dbReference type="SAM" id="MobiDB-lite"/>
    </source>
</evidence>
<dbReference type="EMBL" id="RXGB01002342">
    <property type="protein sequence ID" value="TMW95427.1"/>
    <property type="molecule type" value="Genomic_DNA"/>
</dbReference>
<gene>
    <name evidence="2" type="ORF">EJD97_008887</name>
</gene>
<evidence type="ECO:0000313" key="2">
    <source>
        <dbReference type="EMBL" id="TMW95427.1"/>
    </source>
</evidence>
<comment type="caution">
    <text evidence="2">The sequence shown here is derived from an EMBL/GenBank/DDBJ whole genome shotgun (WGS) entry which is preliminary data.</text>
</comment>
<accession>A0A6N2BL40</accession>
<dbReference type="AlphaFoldDB" id="A0A6N2BL40"/>
<feature type="compositionally biased region" description="Low complexity" evidence="1">
    <location>
        <begin position="56"/>
        <end position="69"/>
    </location>
</feature>
<organism evidence="2">
    <name type="scientific">Solanum chilense</name>
    <name type="common">Tomato</name>
    <name type="synonym">Lycopersicon chilense</name>
    <dbReference type="NCBI Taxonomy" id="4083"/>
    <lineage>
        <taxon>Eukaryota</taxon>
        <taxon>Viridiplantae</taxon>
        <taxon>Streptophyta</taxon>
        <taxon>Embryophyta</taxon>
        <taxon>Tracheophyta</taxon>
        <taxon>Spermatophyta</taxon>
        <taxon>Magnoliopsida</taxon>
        <taxon>eudicotyledons</taxon>
        <taxon>Gunneridae</taxon>
        <taxon>Pentapetalae</taxon>
        <taxon>asterids</taxon>
        <taxon>lamiids</taxon>
        <taxon>Solanales</taxon>
        <taxon>Solanaceae</taxon>
        <taxon>Solanoideae</taxon>
        <taxon>Solaneae</taxon>
        <taxon>Solanum</taxon>
        <taxon>Solanum subgen. Lycopersicon</taxon>
    </lineage>
</organism>